<evidence type="ECO:0000256" key="1">
    <source>
        <dbReference type="ARBA" id="ARBA00001974"/>
    </source>
</evidence>
<evidence type="ECO:0000313" key="7">
    <source>
        <dbReference type="Proteomes" id="UP001596956"/>
    </source>
</evidence>
<sequence>MRAVAVVGASLAGVETARALRERGFEGRLTVVGDEVRLPYDRPPLSKEYLLGKIGTADLDLLDGDDEDGLGIDWRLGVRATGLDLRWGTVALDDGAEVAAHAVVVATGAAPNRLPG</sequence>
<feature type="domain" description="FAD/NAD(P)-binding" evidence="5">
    <location>
        <begin position="3"/>
        <end position="115"/>
    </location>
</feature>
<keyword evidence="3" id="KW-0274">FAD</keyword>
<proteinExistence type="predicted"/>
<dbReference type="EMBL" id="JBHTHR010000431">
    <property type="protein sequence ID" value="MFD0802308.1"/>
    <property type="molecule type" value="Genomic_DNA"/>
</dbReference>
<dbReference type="PANTHER" id="PTHR43557:SF2">
    <property type="entry name" value="RIESKE DOMAIN-CONTAINING PROTEIN-RELATED"/>
    <property type="match status" value="1"/>
</dbReference>
<dbReference type="InterPro" id="IPR050446">
    <property type="entry name" value="FAD-oxidoreductase/Apoptosis"/>
</dbReference>
<organism evidence="6 7">
    <name type="scientific">Streptomonospora algeriensis</name>
    <dbReference type="NCBI Taxonomy" id="995084"/>
    <lineage>
        <taxon>Bacteria</taxon>
        <taxon>Bacillati</taxon>
        <taxon>Actinomycetota</taxon>
        <taxon>Actinomycetes</taxon>
        <taxon>Streptosporangiales</taxon>
        <taxon>Nocardiopsidaceae</taxon>
        <taxon>Streptomonospora</taxon>
    </lineage>
</organism>
<comment type="cofactor">
    <cofactor evidence="1">
        <name>FAD</name>
        <dbReference type="ChEBI" id="CHEBI:57692"/>
    </cofactor>
</comment>
<keyword evidence="4" id="KW-0560">Oxidoreductase</keyword>
<comment type="caution">
    <text evidence="6">The sequence shown here is derived from an EMBL/GenBank/DDBJ whole genome shotgun (WGS) entry which is preliminary data.</text>
</comment>
<reference evidence="7" key="1">
    <citation type="journal article" date="2019" name="Int. J. Syst. Evol. Microbiol.">
        <title>The Global Catalogue of Microorganisms (GCM) 10K type strain sequencing project: providing services to taxonomists for standard genome sequencing and annotation.</title>
        <authorList>
            <consortium name="The Broad Institute Genomics Platform"/>
            <consortium name="The Broad Institute Genome Sequencing Center for Infectious Disease"/>
            <person name="Wu L."/>
            <person name="Ma J."/>
        </authorList>
    </citation>
    <scope>NUCLEOTIDE SEQUENCE [LARGE SCALE GENOMIC DNA]</scope>
    <source>
        <strain evidence="7">CCUG 63369</strain>
    </source>
</reference>
<feature type="non-terminal residue" evidence="6">
    <location>
        <position position="116"/>
    </location>
</feature>
<dbReference type="PANTHER" id="PTHR43557">
    <property type="entry name" value="APOPTOSIS-INDUCING FACTOR 1"/>
    <property type="match status" value="1"/>
</dbReference>
<dbReference type="Gene3D" id="3.50.50.60">
    <property type="entry name" value="FAD/NAD(P)-binding domain"/>
    <property type="match status" value="1"/>
</dbReference>
<evidence type="ECO:0000259" key="5">
    <source>
        <dbReference type="Pfam" id="PF07992"/>
    </source>
</evidence>
<name>A0ABW3BG34_9ACTN</name>
<dbReference type="InterPro" id="IPR023753">
    <property type="entry name" value="FAD/NAD-binding_dom"/>
</dbReference>
<evidence type="ECO:0000256" key="3">
    <source>
        <dbReference type="ARBA" id="ARBA00022827"/>
    </source>
</evidence>
<dbReference type="Pfam" id="PF07992">
    <property type="entry name" value="Pyr_redox_2"/>
    <property type="match status" value="1"/>
</dbReference>
<keyword evidence="2" id="KW-0285">Flavoprotein</keyword>
<protein>
    <submittedName>
        <fullName evidence="6">FAD-dependent oxidoreductase</fullName>
    </submittedName>
</protein>
<dbReference type="SUPFAM" id="SSF51905">
    <property type="entry name" value="FAD/NAD(P)-binding domain"/>
    <property type="match status" value="1"/>
</dbReference>
<evidence type="ECO:0000256" key="4">
    <source>
        <dbReference type="ARBA" id="ARBA00023002"/>
    </source>
</evidence>
<keyword evidence="7" id="KW-1185">Reference proteome</keyword>
<dbReference type="Proteomes" id="UP001596956">
    <property type="component" value="Unassembled WGS sequence"/>
</dbReference>
<evidence type="ECO:0000313" key="6">
    <source>
        <dbReference type="EMBL" id="MFD0802308.1"/>
    </source>
</evidence>
<gene>
    <name evidence="6" type="ORF">ACFQZU_13435</name>
</gene>
<accession>A0ABW3BG34</accession>
<dbReference type="InterPro" id="IPR036188">
    <property type="entry name" value="FAD/NAD-bd_sf"/>
</dbReference>
<evidence type="ECO:0000256" key="2">
    <source>
        <dbReference type="ARBA" id="ARBA00022630"/>
    </source>
</evidence>